<accession>A0ABT3X1G8</accession>
<name>A0ABT3X1G8_9BACL</name>
<evidence type="ECO:0000256" key="1">
    <source>
        <dbReference type="SAM" id="Phobius"/>
    </source>
</evidence>
<evidence type="ECO:0000313" key="3">
    <source>
        <dbReference type="Proteomes" id="UP001208017"/>
    </source>
</evidence>
<feature type="transmembrane region" description="Helical" evidence="1">
    <location>
        <begin position="74"/>
        <end position="95"/>
    </location>
</feature>
<dbReference type="Proteomes" id="UP001208017">
    <property type="component" value="Unassembled WGS sequence"/>
</dbReference>
<sequence length="170" mass="18781">MHTEFLQWGLFGFLIGLVLAVLLVPTNVFGVPGFTRVFINPSKLRSAHLDFFMQAFALCFAFLLEYATKTPFPLFITIPLIYGSINNPLLFLYEATPLIVHPIGQKLFPIYMLSSCGSVLFAWGAIGYMLLPAYMGILWMALVGVGAVVAVMYSLNRGKLEENAAHQIAA</sequence>
<dbReference type="RefSeq" id="WP_267152020.1">
    <property type="nucleotide sequence ID" value="NZ_JAPMLT010000007.1"/>
</dbReference>
<reference evidence="2 3" key="1">
    <citation type="submission" date="2022-11" db="EMBL/GenBank/DDBJ databases">
        <title>Study of microbial diversity in lake waters.</title>
        <authorList>
            <person name="Zhang J."/>
        </authorList>
    </citation>
    <scope>NUCLEOTIDE SEQUENCE [LARGE SCALE GENOMIC DNA]</scope>
    <source>
        <strain evidence="2 3">DT12</strain>
    </source>
</reference>
<protein>
    <submittedName>
        <fullName evidence="2">Uncharacterized protein</fullName>
    </submittedName>
</protein>
<feature type="transmembrane region" description="Helical" evidence="1">
    <location>
        <begin position="51"/>
        <end position="68"/>
    </location>
</feature>
<feature type="transmembrane region" description="Helical" evidence="1">
    <location>
        <begin position="6"/>
        <end position="30"/>
    </location>
</feature>
<feature type="transmembrane region" description="Helical" evidence="1">
    <location>
        <begin position="137"/>
        <end position="155"/>
    </location>
</feature>
<dbReference type="EMBL" id="JAPMLT010000007">
    <property type="protein sequence ID" value="MCX7570767.1"/>
    <property type="molecule type" value="Genomic_DNA"/>
</dbReference>
<feature type="transmembrane region" description="Helical" evidence="1">
    <location>
        <begin position="107"/>
        <end position="131"/>
    </location>
</feature>
<keyword evidence="1" id="KW-0472">Membrane</keyword>
<comment type="caution">
    <text evidence="2">The sequence shown here is derived from an EMBL/GenBank/DDBJ whole genome shotgun (WGS) entry which is preliminary data.</text>
</comment>
<organism evidence="2 3">
    <name type="scientific">Tumebacillus lacus</name>
    <dbReference type="NCBI Taxonomy" id="2995335"/>
    <lineage>
        <taxon>Bacteria</taxon>
        <taxon>Bacillati</taxon>
        <taxon>Bacillota</taxon>
        <taxon>Bacilli</taxon>
        <taxon>Bacillales</taxon>
        <taxon>Alicyclobacillaceae</taxon>
        <taxon>Tumebacillus</taxon>
    </lineage>
</organism>
<keyword evidence="3" id="KW-1185">Reference proteome</keyword>
<gene>
    <name evidence="2" type="ORF">OS242_12440</name>
</gene>
<proteinExistence type="predicted"/>
<keyword evidence="1" id="KW-0812">Transmembrane</keyword>
<keyword evidence="1" id="KW-1133">Transmembrane helix</keyword>
<evidence type="ECO:0000313" key="2">
    <source>
        <dbReference type="EMBL" id="MCX7570767.1"/>
    </source>
</evidence>